<dbReference type="PROSITE" id="PS50048">
    <property type="entry name" value="ZN2_CY6_FUNGAL_2"/>
    <property type="match status" value="1"/>
</dbReference>
<dbReference type="GO" id="GO:0008270">
    <property type="term" value="F:zinc ion binding"/>
    <property type="evidence" value="ECO:0007669"/>
    <property type="project" value="InterPro"/>
</dbReference>
<dbReference type="EMBL" id="CAJMWS010000316">
    <property type="protein sequence ID" value="CAE6415725.1"/>
    <property type="molecule type" value="Genomic_DNA"/>
</dbReference>
<evidence type="ECO:0000313" key="8">
    <source>
        <dbReference type="Proteomes" id="UP000663846"/>
    </source>
</evidence>
<feature type="compositionally biased region" description="Polar residues" evidence="5">
    <location>
        <begin position="488"/>
        <end position="509"/>
    </location>
</feature>
<feature type="compositionally biased region" description="Polar residues" evidence="5">
    <location>
        <begin position="47"/>
        <end position="61"/>
    </location>
</feature>
<dbReference type="InterPro" id="IPR036864">
    <property type="entry name" value="Zn2-C6_fun-type_DNA-bd_sf"/>
</dbReference>
<dbReference type="CDD" id="cd00067">
    <property type="entry name" value="GAL4"/>
    <property type="match status" value="1"/>
</dbReference>
<feature type="compositionally biased region" description="Basic and acidic residues" evidence="5">
    <location>
        <begin position="477"/>
        <end position="487"/>
    </location>
</feature>
<feature type="compositionally biased region" description="Polar residues" evidence="5">
    <location>
        <begin position="23"/>
        <end position="40"/>
    </location>
</feature>
<evidence type="ECO:0000256" key="1">
    <source>
        <dbReference type="ARBA" id="ARBA00023015"/>
    </source>
</evidence>
<sequence length="709" mass="79395">MHHPRPQHPPSTRTYFSTELFDSHSSSRNTTSNVRGSRQVASEEVRNTQGNVKPQHPTMSVHSPVPPSLGARTQETYHGFQESATRFPMGSPTFALRPVTAPFGHIEYPNVSPSQSQISDDYDSEPQESIPVAYNNLDSRGDSYSERQTAYETSALGFHYPEPQQPQSLGTHSYQASSECSSKEGHSFREATQQMERMGTVRPPARRRVRGDSSSSMASMWSSIAVAGDPTYRNDMFFEDTNMSRHTRVHSGPIQLDDQCQPHSAPVAYSCEYALEVNADRHVSTTEAAPQGNFPSSPAIGMDVDPPMLIPPAPRPGELELRDPDHPFTYQDAHWDVSNEGFSVASTDADAVSLNSQDRPSSRDSSDPTGGRRRGRKSTPEQRKLSGEGRKKTVMACHFCRYRKLRCDGGHPCSHCVHREKECTYDTAIRRRGPGRKNKSAQETARVQLANRQREEGVREASVQKEAQQIQRITRSNVEKEETHKDAWSQTSPRANQFPASFSNTNASIYPSDARSQLPFPTLEDSPTGRHGYQALSIPFDYRYEGESEAPKTTRTVSQKSPVMRQYEPEGHRRIVSGPLAPGLQIPVSQGSSGFYDGSPVRAAGQQPYYPPSAAGYTSNRYSIATTSGETTYSHTDSESGYAYSEGANVLPYVYQQEQREFREQRDMQNCFRQTTRVPQYPEEVNEDVRMMNAYDDSRVKTEKYGAHR</sequence>
<evidence type="ECO:0000256" key="5">
    <source>
        <dbReference type="SAM" id="MobiDB-lite"/>
    </source>
</evidence>
<keyword evidence="4" id="KW-0539">Nucleus</keyword>
<keyword evidence="1" id="KW-0805">Transcription regulation</keyword>
<organism evidence="7 8">
    <name type="scientific">Rhizoctonia solani</name>
    <dbReference type="NCBI Taxonomy" id="456999"/>
    <lineage>
        <taxon>Eukaryota</taxon>
        <taxon>Fungi</taxon>
        <taxon>Dikarya</taxon>
        <taxon>Basidiomycota</taxon>
        <taxon>Agaricomycotina</taxon>
        <taxon>Agaricomycetes</taxon>
        <taxon>Cantharellales</taxon>
        <taxon>Ceratobasidiaceae</taxon>
        <taxon>Rhizoctonia</taxon>
    </lineage>
</organism>
<feature type="compositionally biased region" description="Polar residues" evidence="5">
    <location>
        <begin position="465"/>
        <end position="476"/>
    </location>
</feature>
<feature type="region of interest" description="Disordered" evidence="5">
    <location>
        <begin position="284"/>
        <end position="332"/>
    </location>
</feature>
<feature type="compositionally biased region" description="Polar residues" evidence="5">
    <location>
        <begin position="285"/>
        <end position="296"/>
    </location>
</feature>
<reference evidence="7" key="1">
    <citation type="submission" date="2021-01" db="EMBL/GenBank/DDBJ databases">
        <authorList>
            <person name="Kaushik A."/>
        </authorList>
    </citation>
    <scope>NUCLEOTIDE SEQUENCE</scope>
    <source>
        <strain evidence="7">AG1-1C</strain>
    </source>
</reference>
<feature type="compositionally biased region" description="Basic and acidic residues" evidence="5">
    <location>
        <begin position="452"/>
        <end position="463"/>
    </location>
</feature>
<dbReference type="Gene3D" id="4.10.240.10">
    <property type="entry name" value="Zn(2)-C6 fungal-type DNA-binding domain"/>
    <property type="match status" value="1"/>
</dbReference>
<dbReference type="PANTHER" id="PTHR47424:SF3">
    <property type="entry name" value="REGULATORY PROTEIN GAL4"/>
    <property type="match status" value="1"/>
</dbReference>
<dbReference type="InterPro" id="IPR051127">
    <property type="entry name" value="Fungal_SecMet_Regulators"/>
</dbReference>
<evidence type="ECO:0000313" key="7">
    <source>
        <dbReference type="EMBL" id="CAE6415725.1"/>
    </source>
</evidence>
<evidence type="ECO:0000256" key="2">
    <source>
        <dbReference type="ARBA" id="ARBA00023125"/>
    </source>
</evidence>
<dbReference type="Pfam" id="PF00172">
    <property type="entry name" value="Zn_clus"/>
    <property type="match status" value="1"/>
</dbReference>
<feature type="region of interest" description="Disordered" evidence="5">
    <location>
        <begin position="450"/>
        <end position="517"/>
    </location>
</feature>
<feature type="region of interest" description="Disordered" evidence="5">
    <location>
        <begin position="350"/>
        <end position="390"/>
    </location>
</feature>
<feature type="region of interest" description="Disordered" evidence="5">
    <location>
        <begin position="195"/>
        <end position="214"/>
    </location>
</feature>
<dbReference type="GO" id="GO:0005634">
    <property type="term" value="C:nucleus"/>
    <property type="evidence" value="ECO:0007669"/>
    <property type="project" value="TreeGrafter"/>
</dbReference>
<evidence type="ECO:0000259" key="6">
    <source>
        <dbReference type="PROSITE" id="PS50048"/>
    </source>
</evidence>
<feature type="compositionally biased region" description="Basic and acidic residues" evidence="5">
    <location>
        <begin position="317"/>
        <end position="326"/>
    </location>
</feature>
<evidence type="ECO:0000256" key="3">
    <source>
        <dbReference type="ARBA" id="ARBA00023163"/>
    </source>
</evidence>
<protein>
    <recommendedName>
        <fullName evidence="6">Zn(2)-C6 fungal-type domain-containing protein</fullName>
    </recommendedName>
</protein>
<dbReference type="GO" id="GO:0000981">
    <property type="term" value="F:DNA-binding transcription factor activity, RNA polymerase II-specific"/>
    <property type="evidence" value="ECO:0007669"/>
    <property type="project" value="InterPro"/>
</dbReference>
<evidence type="ECO:0000256" key="4">
    <source>
        <dbReference type="ARBA" id="ARBA00023242"/>
    </source>
</evidence>
<dbReference type="AlphaFoldDB" id="A0A8H3A8P0"/>
<accession>A0A8H3A8P0</accession>
<dbReference type="Proteomes" id="UP000663846">
    <property type="component" value="Unassembled WGS sequence"/>
</dbReference>
<name>A0A8H3A8P0_9AGAM</name>
<dbReference type="PANTHER" id="PTHR47424">
    <property type="entry name" value="REGULATORY PROTEIN GAL4"/>
    <property type="match status" value="1"/>
</dbReference>
<comment type="caution">
    <text evidence="7">The sequence shown here is derived from an EMBL/GenBank/DDBJ whole genome shotgun (WGS) entry which is preliminary data.</text>
</comment>
<keyword evidence="3" id="KW-0804">Transcription</keyword>
<gene>
    <name evidence="7" type="ORF">RDB_LOCUS76142</name>
</gene>
<keyword evidence="2" id="KW-0238">DNA-binding</keyword>
<dbReference type="SUPFAM" id="SSF57701">
    <property type="entry name" value="Zn2/Cys6 DNA-binding domain"/>
    <property type="match status" value="1"/>
</dbReference>
<feature type="region of interest" description="Disordered" evidence="5">
    <location>
        <begin position="1"/>
        <end position="72"/>
    </location>
</feature>
<dbReference type="InterPro" id="IPR001138">
    <property type="entry name" value="Zn2Cys6_DnaBD"/>
</dbReference>
<proteinExistence type="predicted"/>
<dbReference type="SMART" id="SM00066">
    <property type="entry name" value="GAL4"/>
    <property type="match status" value="1"/>
</dbReference>
<feature type="domain" description="Zn(2)-C6 fungal-type" evidence="6">
    <location>
        <begin position="396"/>
        <end position="425"/>
    </location>
</feature>
<feature type="compositionally biased region" description="Basic and acidic residues" evidence="5">
    <location>
        <begin position="378"/>
        <end position="390"/>
    </location>
</feature>
<dbReference type="GO" id="GO:0000978">
    <property type="term" value="F:RNA polymerase II cis-regulatory region sequence-specific DNA binding"/>
    <property type="evidence" value="ECO:0007669"/>
    <property type="project" value="TreeGrafter"/>
</dbReference>
<dbReference type="PROSITE" id="PS00463">
    <property type="entry name" value="ZN2_CY6_FUNGAL_1"/>
    <property type="match status" value="1"/>
</dbReference>
<dbReference type="GO" id="GO:0000435">
    <property type="term" value="P:positive regulation of transcription from RNA polymerase II promoter by galactose"/>
    <property type="evidence" value="ECO:0007669"/>
    <property type="project" value="TreeGrafter"/>
</dbReference>